<dbReference type="SUPFAM" id="SSF51905">
    <property type="entry name" value="FAD/NAD(P)-binding domain"/>
    <property type="match status" value="2"/>
</dbReference>
<dbReference type="RefSeq" id="WP_264245640.1">
    <property type="nucleotide sequence ID" value="NZ_CP107567.1"/>
</dbReference>
<dbReference type="PANTHER" id="PTHR43539:SF78">
    <property type="entry name" value="FLAVIN-CONTAINING MONOOXYGENASE"/>
    <property type="match status" value="1"/>
</dbReference>
<sequence length="351" mass="37782">MSAEHVDVAVVGGGQSGLAAAHAFIREGRRPVVLEASDEPVGSWPRYYDSLTLFSPARYSGLPGMPFDGDGDRYPHRDEVVEHLRRFAKRLDADIRTGQRVEAVRPSDDGAFSIRVEGGRPLTATTVIAATGGYGNPYRPGLPGLASFTGRLLHASEYRNPEPFKGQRVVVVGAGNSAVQIGAELAAHADVTLATRRPVKLTRRRPLGRDLHWWLTVTGLDTAPVGGFLRTPPAQPVIDDGRYRSALAAGAPDRRPLFTDVGDDRVTWADGTSERVDAILLATGYRPDLGYLNPLGVLDADGHPRHRDGVAADRPGLGFVGLEWQRSLSSASVRGVGRDAARVARLLSRPK</sequence>
<dbReference type="InterPro" id="IPR000960">
    <property type="entry name" value="Flavin_mOase"/>
</dbReference>
<dbReference type="InterPro" id="IPR036188">
    <property type="entry name" value="FAD/NAD-bd_sf"/>
</dbReference>
<proteinExistence type="predicted"/>
<dbReference type="EMBL" id="CP107567">
    <property type="protein sequence ID" value="UYQ63392.1"/>
    <property type="molecule type" value="Genomic_DNA"/>
</dbReference>
<evidence type="ECO:0000256" key="1">
    <source>
        <dbReference type="ARBA" id="ARBA00023002"/>
    </source>
</evidence>
<dbReference type="PRINTS" id="PR00368">
    <property type="entry name" value="FADPNR"/>
</dbReference>
<accession>A0ABY6IC08</accession>
<evidence type="ECO:0000313" key="2">
    <source>
        <dbReference type="EMBL" id="UYQ63392.1"/>
    </source>
</evidence>
<dbReference type="PIRSF" id="PIRSF000332">
    <property type="entry name" value="FMO"/>
    <property type="match status" value="1"/>
</dbReference>
<dbReference type="Gene3D" id="3.50.50.60">
    <property type="entry name" value="FAD/NAD(P)-binding domain"/>
    <property type="match status" value="1"/>
</dbReference>
<dbReference type="InterPro" id="IPR050982">
    <property type="entry name" value="Auxin_biosynth/cation_transpt"/>
</dbReference>
<dbReference type="PANTHER" id="PTHR43539">
    <property type="entry name" value="FLAVIN-BINDING MONOOXYGENASE-LIKE PROTEIN (AFU_ORTHOLOGUE AFUA_4G09220)"/>
    <property type="match status" value="1"/>
</dbReference>
<dbReference type="Proteomes" id="UP001163878">
    <property type="component" value="Chromosome"/>
</dbReference>
<reference evidence="2" key="1">
    <citation type="submission" date="2022-10" db="EMBL/GenBank/DDBJ databases">
        <title>Cytochrome P450 Catalyzes Benzene Ring Formation in the Biosynthesis of Trialkyl-Substituted Aromatic Polyketides.</title>
        <authorList>
            <person name="Zhao E."/>
            <person name="Ge H."/>
        </authorList>
    </citation>
    <scope>NUCLEOTIDE SEQUENCE</scope>
    <source>
        <strain evidence="2">NA0869</strain>
    </source>
</reference>
<keyword evidence="1" id="KW-0560">Oxidoreductase</keyword>
<evidence type="ECO:0000313" key="3">
    <source>
        <dbReference type="Proteomes" id="UP001163878"/>
    </source>
</evidence>
<organism evidence="2 3">
    <name type="scientific">Streptomyces peucetius</name>
    <dbReference type="NCBI Taxonomy" id="1950"/>
    <lineage>
        <taxon>Bacteria</taxon>
        <taxon>Bacillati</taxon>
        <taxon>Actinomycetota</taxon>
        <taxon>Actinomycetes</taxon>
        <taxon>Kitasatosporales</taxon>
        <taxon>Streptomycetaceae</taxon>
        <taxon>Streptomyces</taxon>
    </lineage>
</organism>
<dbReference type="PRINTS" id="PR00469">
    <property type="entry name" value="PNDRDTASEII"/>
</dbReference>
<protein>
    <submittedName>
        <fullName evidence="2">NAD(P)/FAD-dependent oxidoreductase</fullName>
    </submittedName>
</protein>
<gene>
    <name evidence="2" type="ORF">OGH68_19270</name>
</gene>
<dbReference type="Pfam" id="PF13738">
    <property type="entry name" value="Pyr_redox_3"/>
    <property type="match status" value="1"/>
</dbReference>
<name>A0ABY6IC08_STRPE</name>
<keyword evidence="3" id="KW-1185">Reference proteome</keyword>